<proteinExistence type="predicted"/>
<protein>
    <submittedName>
        <fullName evidence="1">Uncharacterized protein</fullName>
    </submittedName>
</protein>
<reference evidence="1" key="1">
    <citation type="journal article" date="2021" name="Proc. Natl. Acad. Sci. U.S.A.">
        <title>A Catalog of Tens of Thousands of Viruses from Human Metagenomes Reveals Hidden Associations with Chronic Diseases.</title>
        <authorList>
            <person name="Tisza M.J."/>
            <person name="Buck C.B."/>
        </authorList>
    </citation>
    <scope>NUCLEOTIDE SEQUENCE</scope>
    <source>
        <strain evidence="1">CtTgb17</strain>
    </source>
</reference>
<sequence>MENDATKTILPSKEALNEFLKAHKYKSFPTAVEAARNGKKLVFIFLDWEAYGDRSYYYCKEDDTVYSDYLSIGD</sequence>
<accession>A0A8S5TWX1</accession>
<organism evidence="1">
    <name type="scientific">Siphoviridae sp. ctTgb17</name>
    <dbReference type="NCBI Taxonomy" id="2825521"/>
    <lineage>
        <taxon>Viruses</taxon>
        <taxon>Duplodnaviria</taxon>
        <taxon>Heunggongvirae</taxon>
        <taxon>Uroviricota</taxon>
        <taxon>Caudoviricetes</taxon>
    </lineage>
</organism>
<dbReference type="EMBL" id="BK015951">
    <property type="protein sequence ID" value="DAF86702.1"/>
    <property type="molecule type" value="Genomic_DNA"/>
</dbReference>
<name>A0A8S5TWX1_9CAUD</name>
<evidence type="ECO:0000313" key="1">
    <source>
        <dbReference type="EMBL" id="DAF86702.1"/>
    </source>
</evidence>